<dbReference type="Gene3D" id="3.40.50.10190">
    <property type="entry name" value="BRCT domain"/>
    <property type="match status" value="1"/>
</dbReference>
<dbReference type="InterPro" id="IPR001357">
    <property type="entry name" value="BRCT_dom"/>
</dbReference>
<evidence type="ECO:0000313" key="3">
    <source>
        <dbReference type="EMBL" id="KAJ3514756.1"/>
    </source>
</evidence>
<evidence type="ECO:0000259" key="2">
    <source>
        <dbReference type="PROSITE" id="PS50172"/>
    </source>
</evidence>
<evidence type="ECO:0000256" key="1">
    <source>
        <dbReference type="SAM" id="MobiDB-lite"/>
    </source>
</evidence>
<dbReference type="PROSITE" id="PS50172">
    <property type="entry name" value="BRCT"/>
    <property type="match status" value="1"/>
</dbReference>
<protein>
    <recommendedName>
        <fullName evidence="2">BRCT domain-containing protein</fullName>
    </recommendedName>
</protein>
<gene>
    <name evidence="3" type="ORF">NLJ89_g2187</name>
</gene>
<reference evidence="3" key="1">
    <citation type="submission" date="2022-07" db="EMBL/GenBank/DDBJ databases">
        <title>Genome Sequence of Agrocybe chaxingu.</title>
        <authorList>
            <person name="Buettner E."/>
        </authorList>
    </citation>
    <scope>NUCLEOTIDE SEQUENCE</scope>
    <source>
        <strain evidence="3">MP-N11</strain>
    </source>
</reference>
<evidence type="ECO:0000313" key="4">
    <source>
        <dbReference type="Proteomes" id="UP001148786"/>
    </source>
</evidence>
<keyword evidence="4" id="KW-1185">Reference proteome</keyword>
<proteinExistence type="predicted"/>
<dbReference type="InterPro" id="IPR036420">
    <property type="entry name" value="BRCT_dom_sf"/>
</dbReference>
<sequence>MPRKRPLAATCSRSPSSSSERSRKRLRSSSHAGSVDDDDRNSPLKVYIVQAKIDQNELLELFSLVESQGNEREPSKFQQRFQLELCSDFKDAGIVITKVRMKKRLERHVDWNIAKQKPIVTPDWLRESVEQGHALECGVYAALAELHDETVQHCPEAEAPPSDDANATMVPSSRSPSPIAYKVPSVKPTHPCVFKNWKSRYACMRASPLVCVNQPLAEELDVLRRSRELEGLRVNALSYERSVAIIKCKFLGLSAPCTRNLTKA</sequence>
<accession>A0A9W8K7U5</accession>
<dbReference type="EMBL" id="JANKHO010000129">
    <property type="protein sequence ID" value="KAJ3514756.1"/>
    <property type="molecule type" value="Genomic_DNA"/>
</dbReference>
<dbReference type="SUPFAM" id="SSF47802">
    <property type="entry name" value="DNA polymerase beta, N-terminal domain-like"/>
    <property type="match status" value="1"/>
</dbReference>
<organism evidence="3 4">
    <name type="scientific">Agrocybe chaxingu</name>
    <dbReference type="NCBI Taxonomy" id="84603"/>
    <lineage>
        <taxon>Eukaryota</taxon>
        <taxon>Fungi</taxon>
        <taxon>Dikarya</taxon>
        <taxon>Basidiomycota</taxon>
        <taxon>Agaricomycotina</taxon>
        <taxon>Agaricomycetes</taxon>
        <taxon>Agaricomycetidae</taxon>
        <taxon>Agaricales</taxon>
        <taxon>Agaricineae</taxon>
        <taxon>Strophariaceae</taxon>
        <taxon>Agrocybe</taxon>
    </lineage>
</organism>
<dbReference type="Gene3D" id="1.10.150.110">
    <property type="entry name" value="DNA polymerase beta, N-terminal domain-like"/>
    <property type="match status" value="1"/>
</dbReference>
<name>A0A9W8K7U5_9AGAR</name>
<dbReference type="OrthoDB" id="205514at2759"/>
<feature type="region of interest" description="Disordered" evidence="1">
    <location>
        <begin position="1"/>
        <end position="40"/>
    </location>
</feature>
<dbReference type="AlphaFoldDB" id="A0A9W8K7U5"/>
<feature type="region of interest" description="Disordered" evidence="1">
    <location>
        <begin position="155"/>
        <end position="174"/>
    </location>
</feature>
<dbReference type="Proteomes" id="UP001148786">
    <property type="component" value="Unassembled WGS sequence"/>
</dbReference>
<dbReference type="InterPro" id="IPR027421">
    <property type="entry name" value="DNA_pol_lamdba_lyase_dom_sf"/>
</dbReference>
<comment type="caution">
    <text evidence="3">The sequence shown here is derived from an EMBL/GenBank/DDBJ whole genome shotgun (WGS) entry which is preliminary data.</text>
</comment>
<feature type="domain" description="BRCT" evidence="2">
    <location>
        <begin position="44"/>
        <end position="142"/>
    </location>
</feature>